<dbReference type="AlphaFoldDB" id="A0A938XWY1"/>
<keyword evidence="3" id="KW-0820">tRNA-binding</keyword>
<keyword evidence="14" id="KW-0547">Nucleotide-binding</keyword>
<evidence type="ECO:0000256" key="7">
    <source>
        <dbReference type="ARBA" id="ARBA00022857"/>
    </source>
</evidence>
<protein>
    <recommendedName>
        <fullName evidence="12">tRNA-dihydrouridine synthase</fullName>
        <ecNumber evidence="12">1.3.1.-</ecNumber>
    </recommendedName>
</protein>
<comment type="catalytic activity">
    <reaction evidence="11">
        <text>a 5,6-dihydrouridine in tRNA + NAD(+) = a uridine in tRNA + NADH + H(+)</text>
        <dbReference type="Rhea" id="RHEA:54452"/>
        <dbReference type="Rhea" id="RHEA-COMP:13339"/>
        <dbReference type="Rhea" id="RHEA-COMP:13887"/>
        <dbReference type="ChEBI" id="CHEBI:15378"/>
        <dbReference type="ChEBI" id="CHEBI:57540"/>
        <dbReference type="ChEBI" id="CHEBI:57945"/>
        <dbReference type="ChEBI" id="CHEBI:65315"/>
        <dbReference type="ChEBI" id="CHEBI:74443"/>
    </reaction>
</comment>
<feature type="binding site" evidence="14">
    <location>
        <position position="71"/>
    </location>
    <ligand>
        <name>FMN</name>
        <dbReference type="ChEBI" id="CHEBI:58210"/>
    </ligand>
</feature>
<feature type="binding site" evidence="14">
    <location>
        <position position="171"/>
    </location>
    <ligand>
        <name>FMN</name>
        <dbReference type="ChEBI" id="CHEBI:58210"/>
    </ligand>
</feature>
<dbReference type="Gene3D" id="3.20.20.70">
    <property type="entry name" value="Aldolase class I"/>
    <property type="match status" value="1"/>
</dbReference>
<evidence type="ECO:0000256" key="12">
    <source>
        <dbReference type="PIRNR" id="PIRNR006621"/>
    </source>
</evidence>
<keyword evidence="5 12" id="KW-0288">FMN</keyword>
<evidence type="ECO:0000256" key="4">
    <source>
        <dbReference type="ARBA" id="ARBA00022630"/>
    </source>
</evidence>
<keyword evidence="4 12" id="KW-0285">Flavoprotein</keyword>
<evidence type="ECO:0000256" key="13">
    <source>
        <dbReference type="PIRSR" id="PIRSR006621-1"/>
    </source>
</evidence>
<dbReference type="Pfam" id="PF01207">
    <property type="entry name" value="Dus"/>
    <property type="match status" value="1"/>
</dbReference>
<dbReference type="InterPro" id="IPR004652">
    <property type="entry name" value="DusB-like"/>
</dbReference>
<evidence type="ECO:0000256" key="1">
    <source>
        <dbReference type="ARBA" id="ARBA00001917"/>
    </source>
</evidence>
<dbReference type="SUPFAM" id="SSF51395">
    <property type="entry name" value="FMN-linked oxidoreductases"/>
    <property type="match status" value="1"/>
</dbReference>
<comment type="catalytic activity">
    <reaction evidence="10">
        <text>a 5,6-dihydrouridine in tRNA + NADP(+) = a uridine in tRNA + NADPH + H(+)</text>
        <dbReference type="Rhea" id="RHEA:23624"/>
        <dbReference type="Rhea" id="RHEA-COMP:13339"/>
        <dbReference type="Rhea" id="RHEA-COMP:13887"/>
        <dbReference type="ChEBI" id="CHEBI:15378"/>
        <dbReference type="ChEBI" id="CHEBI:57783"/>
        <dbReference type="ChEBI" id="CHEBI:58349"/>
        <dbReference type="ChEBI" id="CHEBI:65315"/>
        <dbReference type="ChEBI" id="CHEBI:74443"/>
    </reaction>
</comment>
<comment type="similarity">
    <text evidence="12">Belongs to the dus family.</text>
</comment>
<feature type="active site" description="Proton donor" evidence="13">
    <location>
        <position position="102"/>
    </location>
</feature>
<dbReference type="PANTHER" id="PTHR45846">
    <property type="entry name" value="TRNA-DIHYDROURIDINE(47) SYNTHASE [NAD(P)(+)]-LIKE"/>
    <property type="match status" value="1"/>
</dbReference>
<organism evidence="16 17">
    <name type="scientific">Halanaerobacter jeridensis</name>
    <dbReference type="NCBI Taxonomy" id="706427"/>
    <lineage>
        <taxon>Bacteria</taxon>
        <taxon>Bacillati</taxon>
        <taxon>Bacillota</taxon>
        <taxon>Clostridia</taxon>
        <taxon>Halanaerobiales</taxon>
        <taxon>Halobacteroidaceae</taxon>
        <taxon>Halanaerobacter</taxon>
    </lineage>
</organism>
<dbReference type="CDD" id="cd02801">
    <property type="entry name" value="DUS_like_FMN"/>
    <property type="match status" value="1"/>
</dbReference>
<evidence type="ECO:0000256" key="9">
    <source>
        <dbReference type="ARBA" id="ARBA00023002"/>
    </source>
</evidence>
<keyword evidence="9 12" id="KW-0560">Oxidoreductase</keyword>
<dbReference type="PANTHER" id="PTHR45846:SF1">
    <property type="entry name" value="TRNA-DIHYDROURIDINE(47) SYNTHASE [NAD(P)(+)]-LIKE"/>
    <property type="match status" value="1"/>
</dbReference>
<dbReference type="RefSeq" id="WP_239551091.1">
    <property type="nucleotide sequence ID" value="NZ_JAFBDQ010000010.1"/>
</dbReference>
<dbReference type="PROSITE" id="PS01136">
    <property type="entry name" value="UPF0034"/>
    <property type="match status" value="1"/>
</dbReference>
<keyword evidence="7" id="KW-0521">NADP</keyword>
<evidence type="ECO:0000256" key="8">
    <source>
        <dbReference type="ARBA" id="ARBA00022884"/>
    </source>
</evidence>
<keyword evidence="8" id="KW-0694">RNA-binding</keyword>
<dbReference type="EMBL" id="JAFBDQ010000010">
    <property type="protein sequence ID" value="MBM7557162.1"/>
    <property type="molecule type" value="Genomic_DNA"/>
</dbReference>
<dbReference type="InterPro" id="IPR001269">
    <property type="entry name" value="DUS_fam"/>
</dbReference>
<comment type="function">
    <text evidence="2 12">Catalyzes the synthesis of 5,6-dihydrouridine (D), a modified base found in the D-loop of most tRNAs, via the reduction of the C5-C6 double bond in target uridines.</text>
</comment>
<dbReference type="InterPro" id="IPR024036">
    <property type="entry name" value="tRNA-dHydroUridine_Synthase_C"/>
</dbReference>
<feature type="binding site" evidence="14">
    <location>
        <begin position="17"/>
        <end position="19"/>
    </location>
    <ligand>
        <name>FMN</name>
        <dbReference type="ChEBI" id="CHEBI:58210"/>
    </ligand>
</feature>
<comment type="caution">
    <text evidence="16">The sequence shown here is derived from an EMBL/GenBank/DDBJ whole genome shotgun (WGS) entry which is preliminary data.</text>
</comment>
<proteinExistence type="inferred from homology"/>
<feature type="domain" description="DUS-like FMN-binding" evidence="15">
    <location>
        <begin position="15"/>
        <end position="315"/>
    </location>
</feature>
<evidence type="ECO:0000256" key="10">
    <source>
        <dbReference type="ARBA" id="ARBA00048205"/>
    </source>
</evidence>
<dbReference type="InterPro" id="IPR018517">
    <property type="entry name" value="tRNA_hU_synthase_CS"/>
</dbReference>
<dbReference type="NCBIfam" id="TIGR00737">
    <property type="entry name" value="nifR3_yhdG"/>
    <property type="match status" value="1"/>
</dbReference>
<dbReference type="EC" id="1.3.1.-" evidence="12"/>
<dbReference type="PIRSF" id="PIRSF006621">
    <property type="entry name" value="Dus"/>
    <property type="match status" value="1"/>
</dbReference>
<feature type="binding site" evidence="14">
    <location>
        <position position="141"/>
    </location>
    <ligand>
        <name>FMN</name>
        <dbReference type="ChEBI" id="CHEBI:58210"/>
    </ligand>
</feature>
<evidence type="ECO:0000313" key="17">
    <source>
        <dbReference type="Proteomes" id="UP000774000"/>
    </source>
</evidence>
<dbReference type="GO" id="GO:0000049">
    <property type="term" value="F:tRNA binding"/>
    <property type="evidence" value="ECO:0007669"/>
    <property type="project" value="UniProtKB-KW"/>
</dbReference>
<evidence type="ECO:0000256" key="2">
    <source>
        <dbReference type="ARBA" id="ARBA00002790"/>
    </source>
</evidence>
<accession>A0A938XWY1</accession>
<evidence type="ECO:0000259" key="15">
    <source>
        <dbReference type="Pfam" id="PF01207"/>
    </source>
</evidence>
<feature type="binding site" evidence="14">
    <location>
        <begin position="226"/>
        <end position="227"/>
    </location>
    <ligand>
        <name>FMN</name>
        <dbReference type="ChEBI" id="CHEBI:58210"/>
    </ligand>
</feature>
<gene>
    <name evidence="16" type="ORF">JOC47_002017</name>
</gene>
<sequence>MLKIGDVKVEPPVALAPMAGVTDLPYRRLVKEQGCGLVYTEMVSAKGLIHGNDKTKQLLTIADDERPVALQLFGDAPEDLAEAAKIVENEAQPEIIDLNVGCPAPKIVSSGYGSALMKRPELLGEIVAAMDQAVDTHVTVKIRAGWDEDQRNAVEVAKIAEENGAQALAVHGRTREEFYQGQADWEIIKKVKAALKIPVFGNGDVFGPEDAEKMLELTNCDGIMIARGAKGNPWIFKRVAHYLNSGEIISPPQPEQKITTAINHLKKLVEYKGEYVGVREMRKHAAWYLKGLRNCTVVKEKVNHAESLEEMTAILQGYREQFK</sequence>
<dbReference type="InterPro" id="IPR013785">
    <property type="entry name" value="Aldolase_TIM"/>
</dbReference>
<dbReference type="InterPro" id="IPR035587">
    <property type="entry name" value="DUS-like_FMN-bd"/>
</dbReference>
<keyword evidence="6 12" id="KW-0819">tRNA processing</keyword>
<evidence type="ECO:0000256" key="3">
    <source>
        <dbReference type="ARBA" id="ARBA00022555"/>
    </source>
</evidence>
<dbReference type="GO" id="GO:0017150">
    <property type="term" value="F:tRNA dihydrouridine synthase activity"/>
    <property type="evidence" value="ECO:0007669"/>
    <property type="project" value="InterPro"/>
</dbReference>
<name>A0A938XWY1_9FIRM</name>
<dbReference type="Gene3D" id="1.10.1200.80">
    <property type="entry name" value="Putative flavin oxidoreducatase, domain 2"/>
    <property type="match status" value="1"/>
</dbReference>
<dbReference type="Proteomes" id="UP000774000">
    <property type="component" value="Unassembled WGS sequence"/>
</dbReference>
<keyword evidence="17" id="KW-1185">Reference proteome</keyword>
<dbReference type="GO" id="GO:0050660">
    <property type="term" value="F:flavin adenine dinucleotide binding"/>
    <property type="evidence" value="ECO:0007669"/>
    <property type="project" value="InterPro"/>
</dbReference>
<evidence type="ECO:0000256" key="11">
    <source>
        <dbReference type="ARBA" id="ARBA00048802"/>
    </source>
</evidence>
<evidence type="ECO:0000256" key="6">
    <source>
        <dbReference type="ARBA" id="ARBA00022694"/>
    </source>
</evidence>
<evidence type="ECO:0000256" key="5">
    <source>
        <dbReference type="ARBA" id="ARBA00022643"/>
    </source>
</evidence>
<evidence type="ECO:0000313" key="16">
    <source>
        <dbReference type="EMBL" id="MBM7557162.1"/>
    </source>
</evidence>
<reference evidence="16" key="1">
    <citation type="submission" date="2021-01" db="EMBL/GenBank/DDBJ databases">
        <title>Genomic Encyclopedia of Type Strains, Phase IV (KMG-IV): sequencing the most valuable type-strain genomes for metagenomic binning, comparative biology and taxonomic classification.</title>
        <authorList>
            <person name="Goeker M."/>
        </authorList>
    </citation>
    <scope>NUCLEOTIDE SEQUENCE</scope>
    <source>
        <strain evidence="16">DSM 23230</strain>
    </source>
</reference>
<comment type="cofactor">
    <cofactor evidence="1 12 14">
        <name>FMN</name>
        <dbReference type="ChEBI" id="CHEBI:58210"/>
    </cofactor>
</comment>
<evidence type="ECO:0000256" key="14">
    <source>
        <dbReference type="PIRSR" id="PIRSR006621-2"/>
    </source>
</evidence>